<dbReference type="GO" id="GO:0008270">
    <property type="term" value="F:zinc ion binding"/>
    <property type="evidence" value="ECO:0007669"/>
    <property type="project" value="UniProtKB-KW"/>
</dbReference>
<evidence type="ECO:0000256" key="2">
    <source>
        <dbReference type="ARBA" id="ARBA00022723"/>
    </source>
</evidence>
<dbReference type="InterPro" id="IPR038508">
    <property type="entry name" value="ArfGAP_dom_sf"/>
</dbReference>
<feature type="compositionally biased region" description="Basic and acidic residues" evidence="6">
    <location>
        <begin position="116"/>
        <end position="133"/>
    </location>
</feature>
<evidence type="ECO:0000256" key="6">
    <source>
        <dbReference type="SAM" id="MobiDB-lite"/>
    </source>
</evidence>
<feature type="region of interest" description="Disordered" evidence="6">
    <location>
        <begin position="101"/>
        <end position="233"/>
    </location>
</feature>
<evidence type="ECO:0000256" key="5">
    <source>
        <dbReference type="PROSITE-ProRule" id="PRU00288"/>
    </source>
</evidence>
<keyword evidence="4" id="KW-0862">Zinc</keyword>
<gene>
    <name evidence="8" type="ORF">E4U43_004256</name>
</gene>
<feature type="compositionally biased region" description="Basic and acidic residues" evidence="6">
    <location>
        <begin position="365"/>
        <end position="374"/>
    </location>
</feature>
<dbReference type="PRINTS" id="PR00405">
    <property type="entry name" value="REVINTRACTNG"/>
</dbReference>
<evidence type="ECO:0000256" key="3">
    <source>
        <dbReference type="ARBA" id="ARBA00022771"/>
    </source>
</evidence>
<reference evidence="8" key="1">
    <citation type="journal article" date="2020" name="bioRxiv">
        <title>Whole genome comparisons of ergot fungi reveals the divergence and evolution of species within the genus Claviceps are the result of varying mechanisms driving genome evolution and host range expansion.</title>
        <authorList>
            <person name="Wyka S.A."/>
            <person name="Mondo S.J."/>
            <person name="Liu M."/>
            <person name="Dettman J."/>
            <person name="Nalam V."/>
            <person name="Broders K.D."/>
        </authorList>
    </citation>
    <scope>NUCLEOTIDE SEQUENCE</scope>
    <source>
        <strain evidence="8">CCC 602</strain>
    </source>
</reference>
<dbReference type="EMBL" id="SRPW01002782">
    <property type="protein sequence ID" value="KAG5990563.1"/>
    <property type="molecule type" value="Genomic_DNA"/>
</dbReference>
<protein>
    <recommendedName>
        <fullName evidence="7">Arf-GAP domain-containing protein</fullName>
    </recommendedName>
</protein>
<dbReference type="FunFam" id="1.10.220.150:FF:000013">
    <property type="entry name" value="Putative Arf GTPase-activating protein"/>
    <property type="match status" value="1"/>
</dbReference>
<feature type="compositionally biased region" description="Low complexity" evidence="6">
    <location>
        <begin position="222"/>
        <end position="233"/>
    </location>
</feature>
<evidence type="ECO:0000313" key="9">
    <source>
        <dbReference type="Proteomes" id="UP000748025"/>
    </source>
</evidence>
<evidence type="ECO:0000259" key="7">
    <source>
        <dbReference type="PROSITE" id="PS50115"/>
    </source>
</evidence>
<proteinExistence type="predicted"/>
<dbReference type="GO" id="GO:0048205">
    <property type="term" value="P:COPI coating of Golgi vesicle"/>
    <property type="evidence" value="ECO:0007669"/>
    <property type="project" value="TreeGrafter"/>
</dbReference>
<dbReference type="OrthoDB" id="983479at2759"/>
<organism evidence="8 9">
    <name type="scientific">Claviceps pusilla</name>
    <dbReference type="NCBI Taxonomy" id="123648"/>
    <lineage>
        <taxon>Eukaryota</taxon>
        <taxon>Fungi</taxon>
        <taxon>Dikarya</taxon>
        <taxon>Ascomycota</taxon>
        <taxon>Pezizomycotina</taxon>
        <taxon>Sordariomycetes</taxon>
        <taxon>Hypocreomycetidae</taxon>
        <taxon>Hypocreales</taxon>
        <taxon>Clavicipitaceae</taxon>
        <taxon>Claviceps</taxon>
    </lineage>
</organism>
<dbReference type="GO" id="GO:0000139">
    <property type="term" value="C:Golgi membrane"/>
    <property type="evidence" value="ECO:0007669"/>
    <property type="project" value="GOC"/>
</dbReference>
<keyword evidence="1" id="KW-0343">GTPase activation</keyword>
<accession>A0A9P7N4Z9</accession>
<dbReference type="InterPro" id="IPR001164">
    <property type="entry name" value="ArfGAP_dom"/>
</dbReference>
<dbReference type="InterPro" id="IPR037278">
    <property type="entry name" value="ARFGAP/RecO"/>
</dbReference>
<dbReference type="SUPFAM" id="SSF57863">
    <property type="entry name" value="ArfGap/RecO-like zinc finger"/>
    <property type="match status" value="1"/>
</dbReference>
<dbReference type="PANTHER" id="PTHR45686">
    <property type="entry name" value="ADP-RIBOSYLATION FACTOR GTPASE ACTIVATING PROTEIN 3, ISOFORM H-RELATED"/>
    <property type="match status" value="1"/>
</dbReference>
<feature type="region of interest" description="Disordered" evidence="6">
    <location>
        <begin position="278"/>
        <end position="323"/>
    </location>
</feature>
<feature type="compositionally biased region" description="Polar residues" evidence="6">
    <location>
        <begin position="188"/>
        <end position="213"/>
    </location>
</feature>
<keyword evidence="2" id="KW-0479">Metal-binding</keyword>
<dbReference type="Proteomes" id="UP000748025">
    <property type="component" value="Unassembled WGS sequence"/>
</dbReference>
<comment type="caution">
    <text evidence="8">The sequence shown here is derived from an EMBL/GenBank/DDBJ whole genome shotgun (WGS) entry which is preliminary data.</text>
</comment>
<sequence>MSGLATKQQSLKIFEKLKSKPANKICFDCGQKNPTWTSVPFGIYLCLDCSSNHRNLGVHISFVRSTNLDQWQWDQLRIMKVGGNESATKFFQQNGGTAALNSKDSKTKYQSSAATKYKDELKRRAARDAKEYPNEVVINDGTDDGSATPSGEAEDDFFSSWDKPSIKRPTPPISRTGTPPVVGRTPSPFLNTGNGKESTRSASPLAKTDSTGESKPAASRITTSAALRKTTTTGGTKKVNVLGAKKTQKLGAKKVTGDIIDFDEAEKKAKEEAERIAKLGYDPEAEDESAKEGTGAATILSPTPITPSQGVSSSHTRQKSNAEVERLGMGMARLGFGQVGGAKAATQAAPKKNAGGFGSVGPVKASHDESENYARSKFGAQKGISSDEYFGKGAFDPNAQAEAKTRLQGFEGATSISSNAYFGRPEEDAEEEYGDLESAAKDFVRKFGITASDDLENLSNVLGEGASRLQGAIRDYLGS</sequence>
<dbReference type="PROSITE" id="PS50115">
    <property type="entry name" value="ARFGAP"/>
    <property type="match status" value="1"/>
</dbReference>
<dbReference type="SMART" id="SM00105">
    <property type="entry name" value="ArfGap"/>
    <property type="match status" value="1"/>
</dbReference>
<evidence type="ECO:0000256" key="4">
    <source>
        <dbReference type="ARBA" id="ARBA00022833"/>
    </source>
</evidence>
<keyword evidence="3 5" id="KW-0863">Zinc-finger</keyword>
<dbReference type="AlphaFoldDB" id="A0A9P7N4Z9"/>
<feature type="compositionally biased region" description="Polar residues" evidence="6">
    <location>
        <begin position="300"/>
        <end position="319"/>
    </location>
</feature>
<dbReference type="GO" id="GO:0005096">
    <property type="term" value="F:GTPase activator activity"/>
    <property type="evidence" value="ECO:0007669"/>
    <property type="project" value="UniProtKB-KW"/>
</dbReference>
<feature type="domain" description="Arf-GAP" evidence="7">
    <location>
        <begin position="11"/>
        <end position="131"/>
    </location>
</feature>
<dbReference type="Pfam" id="PF01412">
    <property type="entry name" value="ArfGap"/>
    <property type="match status" value="1"/>
</dbReference>
<keyword evidence="9" id="KW-1185">Reference proteome</keyword>
<evidence type="ECO:0000256" key="1">
    <source>
        <dbReference type="ARBA" id="ARBA00022468"/>
    </source>
</evidence>
<feature type="region of interest" description="Disordered" evidence="6">
    <location>
        <begin position="347"/>
        <end position="379"/>
    </location>
</feature>
<dbReference type="Gene3D" id="1.10.220.150">
    <property type="entry name" value="Arf GTPase activating protein"/>
    <property type="match status" value="1"/>
</dbReference>
<feature type="compositionally biased region" description="Polar residues" evidence="6">
    <location>
        <begin position="101"/>
        <end position="114"/>
    </location>
</feature>
<name>A0A9P7N4Z9_9HYPO</name>
<evidence type="ECO:0000313" key="8">
    <source>
        <dbReference type="EMBL" id="KAG5990563.1"/>
    </source>
</evidence>
<dbReference type="PANTHER" id="PTHR45686:SF4">
    <property type="entry name" value="ADP-RIBOSYLATION FACTOR GTPASE ACTIVATING PROTEIN 3, ISOFORM H"/>
    <property type="match status" value="1"/>
</dbReference>
<dbReference type="CDD" id="cd08831">
    <property type="entry name" value="ArfGap_ArfGap2_3_like"/>
    <property type="match status" value="1"/>
</dbReference>